<organism evidence="1">
    <name type="scientific">freshwater metagenome</name>
    <dbReference type="NCBI Taxonomy" id="449393"/>
    <lineage>
        <taxon>unclassified sequences</taxon>
        <taxon>metagenomes</taxon>
        <taxon>ecological metagenomes</taxon>
    </lineage>
</organism>
<protein>
    <submittedName>
        <fullName evidence="1">Unannotated protein</fullName>
    </submittedName>
</protein>
<sequence>MARAEVYDGGGKTDWFLQTMDELQVLYEFNGRNTIGGFTAGKYWSKNQPANSIDPNLDPEFQACSMTFVSGSDDCSSPIFKEFAVRPVRTWVTPLR</sequence>
<evidence type="ECO:0000313" key="1">
    <source>
        <dbReference type="EMBL" id="CAB4968209.1"/>
    </source>
</evidence>
<gene>
    <name evidence="1" type="ORF">UFOPK3772_03083</name>
</gene>
<accession>A0A6J7LQX8</accession>
<reference evidence="1" key="1">
    <citation type="submission" date="2020-05" db="EMBL/GenBank/DDBJ databases">
        <authorList>
            <person name="Chiriac C."/>
            <person name="Salcher M."/>
            <person name="Ghai R."/>
            <person name="Kavagutti S V."/>
        </authorList>
    </citation>
    <scope>NUCLEOTIDE SEQUENCE</scope>
</reference>
<dbReference type="EMBL" id="CAFBNE010000154">
    <property type="protein sequence ID" value="CAB4968209.1"/>
    <property type="molecule type" value="Genomic_DNA"/>
</dbReference>
<dbReference type="AlphaFoldDB" id="A0A6J7LQX8"/>
<proteinExistence type="predicted"/>
<name>A0A6J7LQX8_9ZZZZ</name>